<name>A0AAV3YA44_9GAST</name>
<protein>
    <submittedName>
        <fullName evidence="1">Uncharacterized protein</fullName>
    </submittedName>
</protein>
<organism evidence="1 2">
    <name type="scientific">Plakobranchus ocellatus</name>
    <dbReference type="NCBI Taxonomy" id="259542"/>
    <lineage>
        <taxon>Eukaryota</taxon>
        <taxon>Metazoa</taxon>
        <taxon>Spiralia</taxon>
        <taxon>Lophotrochozoa</taxon>
        <taxon>Mollusca</taxon>
        <taxon>Gastropoda</taxon>
        <taxon>Heterobranchia</taxon>
        <taxon>Euthyneura</taxon>
        <taxon>Panpulmonata</taxon>
        <taxon>Sacoglossa</taxon>
        <taxon>Placobranchoidea</taxon>
        <taxon>Plakobranchidae</taxon>
        <taxon>Plakobranchus</taxon>
    </lineage>
</organism>
<accession>A0AAV3YA44</accession>
<evidence type="ECO:0000313" key="1">
    <source>
        <dbReference type="EMBL" id="GFN79301.1"/>
    </source>
</evidence>
<dbReference type="Proteomes" id="UP000735302">
    <property type="component" value="Unassembled WGS sequence"/>
</dbReference>
<reference evidence="1 2" key="1">
    <citation type="journal article" date="2021" name="Elife">
        <title>Chloroplast acquisition without the gene transfer in kleptoplastic sea slugs, Plakobranchus ocellatus.</title>
        <authorList>
            <person name="Maeda T."/>
            <person name="Takahashi S."/>
            <person name="Yoshida T."/>
            <person name="Shimamura S."/>
            <person name="Takaki Y."/>
            <person name="Nagai Y."/>
            <person name="Toyoda A."/>
            <person name="Suzuki Y."/>
            <person name="Arimoto A."/>
            <person name="Ishii H."/>
            <person name="Satoh N."/>
            <person name="Nishiyama T."/>
            <person name="Hasebe M."/>
            <person name="Maruyama T."/>
            <person name="Minagawa J."/>
            <person name="Obokata J."/>
            <person name="Shigenobu S."/>
        </authorList>
    </citation>
    <scope>NUCLEOTIDE SEQUENCE [LARGE SCALE GENOMIC DNA]</scope>
</reference>
<keyword evidence="2" id="KW-1185">Reference proteome</keyword>
<proteinExistence type="predicted"/>
<dbReference type="EMBL" id="BLXT01000648">
    <property type="protein sequence ID" value="GFN79301.1"/>
    <property type="molecule type" value="Genomic_DNA"/>
</dbReference>
<sequence length="75" mass="7924">MDVGGTAASESVLRSAGTLLSQVRDSPPAPWPDGGLESLRSSCCGLVIYKNQSSQHEEVCFENGTLTYVVDTSMS</sequence>
<gene>
    <name evidence="1" type="ORF">PoB_000580700</name>
</gene>
<dbReference type="AlphaFoldDB" id="A0AAV3YA44"/>
<comment type="caution">
    <text evidence="1">The sequence shown here is derived from an EMBL/GenBank/DDBJ whole genome shotgun (WGS) entry which is preliminary data.</text>
</comment>
<evidence type="ECO:0000313" key="2">
    <source>
        <dbReference type="Proteomes" id="UP000735302"/>
    </source>
</evidence>